<dbReference type="SUPFAM" id="SSF47923">
    <property type="entry name" value="Ypt/Rab-GAP domain of gyp1p"/>
    <property type="match status" value="2"/>
</dbReference>
<feature type="compositionally biased region" description="Basic and acidic residues" evidence="1">
    <location>
        <begin position="237"/>
        <end position="246"/>
    </location>
</feature>
<evidence type="ECO:0000313" key="3">
    <source>
        <dbReference type="EMBL" id="GMH97633.1"/>
    </source>
</evidence>
<dbReference type="PANTHER" id="PTHR47219:SF15">
    <property type="entry name" value="TBC1 DOMAIN FAMILY MEMBER 12 ISOFORM X1"/>
    <property type="match status" value="1"/>
</dbReference>
<dbReference type="InterPro" id="IPR000195">
    <property type="entry name" value="Rab-GAP-TBC_dom"/>
</dbReference>
<dbReference type="GO" id="GO:0005096">
    <property type="term" value="F:GTPase activator activity"/>
    <property type="evidence" value="ECO:0007669"/>
    <property type="project" value="TreeGrafter"/>
</dbReference>
<dbReference type="InterPro" id="IPR050302">
    <property type="entry name" value="Rab_GAP_TBC_domain"/>
</dbReference>
<accession>A0A9W7F1L3</accession>
<dbReference type="Pfam" id="PF00566">
    <property type="entry name" value="RabGAP-TBC"/>
    <property type="match status" value="1"/>
</dbReference>
<dbReference type="EMBL" id="BRXX01000204">
    <property type="protein sequence ID" value="GMH97633.1"/>
    <property type="molecule type" value="Genomic_DNA"/>
</dbReference>
<protein>
    <recommendedName>
        <fullName evidence="2">Rab-GAP TBC domain-containing protein</fullName>
    </recommendedName>
</protein>
<evidence type="ECO:0000259" key="2">
    <source>
        <dbReference type="PROSITE" id="PS50086"/>
    </source>
</evidence>
<dbReference type="Gene3D" id="1.10.8.270">
    <property type="entry name" value="putative rabgap domain of human tbc1 domain family member 14 like domains"/>
    <property type="match status" value="1"/>
</dbReference>
<feature type="domain" description="Rab-GAP TBC" evidence="2">
    <location>
        <begin position="201"/>
        <end position="417"/>
    </location>
</feature>
<dbReference type="PROSITE" id="PS50086">
    <property type="entry name" value="TBC_RABGAP"/>
    <property type="match status" value="1"/>
</dbReference>
<sequence>MESTNVESNPVSDDVVDTTTIISGIISSGQSQSEESPDTLTHAAQCHTALTDHLSEHTARDIPDPKERAVEAAGQMLERGDISQQEYDKIITNHNVYHSTPSGVSLSITPPTSTSPFSPLSNLSSMLTLFPQSHPSSLKDTRATFAVRAANKARERQSRRKQKIDHQRQKEIVSDTAEWERILEQNAPIDLGGVKELCCRGVPPKVRGRVWSKMIGNALCISRELWAIHEKRGGEMLERKRSRSQEADGGESDDNDIVTRPSSLSKDHTVLDIDVDLPRTFPILSFFHDGGEWENRLRGLLSAYCSYRPDVGYIQGMSFLAAMLLLNLDSCEAFTALSNLLNNPRYFSGGYSPEMKASHVAAFKSSFKANLPLLWKHFELHDVGHELFLIDWRLSIFCRILPLDLCVRVWDMFLREGETFFVKCSLGILKSLAPSLAKANDLMEIMKILKETMALDTELILANISQIKLAAVVESELGGGFGASDGRARSSTLGGCTQS</sequence>
<dbReference type="Gene3D" id="1.10.10.750">
    <property type="entry name" value="Ypt/Rab-GAP domain of gyp1p, domain 1"/>
    <property type="match status" value="1"/>
</dbReference>
<dbReference type="Proteomes" id="UP001165160">
    <property type="component" value="Unassembled WGS sequence"/>
</dbReference>
<organism evidence="3 4">
    <name type="scientific">Triparma verrucosa</name>
    <dbReference type="NCBI Taxonomy" id="1606542"/>
    <lineage>
        <taxon>Eukaryota</taxon>
        <taxon>Sar</taxon>
        <taxon>Stramenopiles</taxon>
        <taxon>Ochrophyta</taxon>
        <taxon>Bolidophyceae</taxon>
        <taxon>Parmales</taxon>
        <taxon>Triparmaceae</taxon>
        <taxon>Triparma</taxon>
    </lineage>
</organism>
<name>A0A9W7F1L3_9STRA</name>
<proteinExistence type="predicted"/>
<dbReference type="Gene3D" id="1.10.472.80">
    <property type="entry name" value="Ypt/Rab-GAP domain of gyp1p, domain 3"/>
    <property type="match status" value="1"/>
</dbReference>
<comment type="caution">
    <text evidence="3">The sequence shown here is derived from an EMBL/GenBank/DDBJ whole genome shotgun (WGS) entry which is preliminary data.</text>
</comment>
<dbReference type="AlphaFoldDB" id="A0A9W7F1L3"/>
<evidence type="ECO:0000256" key="1">
    <source>
        <dbReference type="SAM" id="MobiDB-lite"/>
    </source>
</evidence>
<evidence type="ECO:0000313" key="4">
    <source>
        <dbReference type="Proteomes" id="UP001165160"/>
    </source>
</evidence>
<dbReference type="SMART" id="SM00164">
    <property type="entry name" value="TBC"/>
    <property type="match status" value="1"/>
</dbReference>
<reference evidence="4" key="1">
    <citation type="journal article" date="2023" name="Commun. Biol.">
        <title>Genome analysis of Parmales, the sister group of diatoms, reveals the evolutionary specialization of diatoms from phago-mixotrophs to photoautotrophs.</title>
        <authorList>
            <person name="Ban H."/>
            <person name="Sato S."/>
            <person name="Yoshikawa S."/>
            <person name="Yamada K."/>
            <person name="Nakamura Y."/>
            <person name="Ichinomiya M."/>
            <person name="Sato N."/>
            <person name="Blanc-Mathieu R."/>
            <person name="Endo H."/>
            <person name="Kuwata A."/>
            <person name="Ogata H."/>
        </authorList>
    </citation>
    <scope>NUCLEOTIDE SEQUENCE [LARGE SCALE GENOMIC DNA]</scope>
    <source>
        <strain evidence="4">NIES 3699</strain>
    </source>
</reference>
<dbReference type="InterPro" id="IPR035969">
    <property type="entry name" value="Rab-GAP_TBC_sf"/>
</dbReference>
<keyword evidence="4" id="KW-1185">Reference proteome</keyword>
<feature type="region of interest" description="Disordered" evidence="1">
    <location>
        <begin position="237"/>
        <end position="261"/>
    </location>
</feature>
<dbReference type="PANTHER" id="PTHR47219">
    <property type="entry name" value="RAB GTPASE-ACTIVATING PROTEIN 1-LIKE"/>
    <property type="match status" value="1"/>
</dbReference>
<dbReference type="GO" id="GO:0031267">
    <property type="term" value="F:small GTPase binding"/>
    <property type="evidence" value="ECO:0007669"/>
    <property type="project" value="TreeGrafter"/>
</dbReference>
<gene>
    <name evidence="3" type="ORF">TrVE_jg9439</name>
</gene>